<keyword evidence="1" id="KW-0560">Oxidoreductase</keyword>
<evidence type="ECO:0000313" key="4">
    <source>
        <dbReference type="EMBL" id="NKX55911.1"/>
    </source>
</evidence>
<dbReference type="InterPro" id="IPR036250">
    <property type="entry name" value="AcylCo_DH-like_C"/>
</dbReference>
<dbReference type="Gene3D" id="1.10.540.10">
    <property type="entry name" value="Acyl-CoA dehydrogenase/oxidase, N-terminal domain"/>
    <property type="match status" value="1"/>
</dbReference>
<dbReference type="SUPFAM" id="SSF47203">
    <property type="entry name" value="Acyl-CoA dehydrogenase C-terminal domain-like"/>
    <property type="match status" value="1"/>
</dbReference>
<dbReference type="Proteomes" id="UP000544090">
    <property type="component" value="Unassembled WGS sequence"/>
</dbReference>
<dbReference type="EMBL" id="JAAZSQ010000017">
    <property type="protein sequence ID" value="NKX55911.1"/>
    <property type="molecule type" value="Genomic_DNA"/>
</dbReference>
<dbReference type="PANTHER" id="PTHR43884">
    <property type="entry name" value="ACYL-COA DEHYDROGENASE"/>
    <property type="match status" value="1"/>
</dbReference>
<dbReference type="PIRSF" id="PIRSF016578">
    <property type="entry name" value="HsaA"/>
    <property type="match status" value="1"/>
</dbReference>
<comment type="caution">
    <text evidence="4">The sequence shown here is derived from an EMBL/GenBank/DDBJ whole genome shotgun (WGS) entry which is preliminary data.</text>
</comment>
<gene>
    <name evidence="4" type="ORF">HGG74_15455</name>
</gene>
<name>A0A7X6HH36_9MICC</name>
<dbReference type="InterPro" id="IPR013107">
    <property type="entry name" value="Acyl-CoA_DH_C"/>
</dbReference>
<dbReference type="InterPro" id="IPR013786">
    <property type="entry name" value="AcylCoA_DH/ox_N"/>
</dbReference>
<feature type="domain" description="Acyl-CoA dehydrogenase/oxidase N-terminal" evidence="2">
    <location>
        <begin position="32"/>
        <end position="98"/>
    </location>
</feature>
<evidence type="ECO:0000259" key="3">
    <source>
        <dbReference type="Pfam" id="PF08028"/>
    </source>
</evidence>
<dbReference type="GO" id="GO:0003995">
    <property type="term" value="F:acyl-CoA dehydrogenase activity"/>
    <property type="evidence" value="ECO:0007669"/>
    <property type="project" value="TreeGrafter"/>
</dbReference>
<reference evidence="4 5" key="1">
    <citation type="submission" date="2020-04" db="EMBL/GenBank/DDBJ databases">
        <title>Arthrobacter sp. nov.</title>
        <authorList>
            <person name="Liu S."/>
        </authorList>
    </citation>
    <scope>NUCLEOTIDE SEQUENCE [LARGE SCALE GENOMIC DNA]</scope>
    <source>
        <strain evidence="4 5">E918</strain>
    </source>
</reference>
<dbReference type="Gene3D" id="1.20.140.10">
    <property type="entry name" value="Butyryl-CoA Dehydrogenase, subunit A, domain 3"/>
    <property type="match status" value="1"/>
</dbReference>
<organism evidence="4 5">
    <name type="scientific">Arthrobacter mobilis</name>
    <dbReference type="NCBI Taxonomy" id="2724944"/>
    <lineage>
        <taxon>Bacteria</taxon>
        <taxon>Bacillati</taxon>
        <taxon>Actinomycetota</taxon>
        <taxon>Actinomycetes</taxon>
        <taxon>Micrococcales</taxon>
        <taxon>Micrococcaceae</taxon>
        <taxon>Arthrobacter</taxon>
    </lineage>
</organism>
<dbReference type="Pfam" id="PF08028">
    <property type="entry name" value="Acyl-CoA_dh_2"/>
    <property type="match status" value="1"/>
</dbReference>
<keyword evidence="5" id="KW-1185">Reference proteome</keyword>
<proteinExistence type="predicted"/>
<dbReference type="Pfam" id="PF02771">
    <property type="entry name" value="Acyl-CoA_dh_N"/>
    <property type="match status" value="1"/>
</dbReference>
<dbReference type="InterPro" id="IPR037069">
    <property type="entry name" value="AcylCoA_DH/ox_N_sf"/>
</dbReference>
<dbReference type="AlphaFoldDB" id="A0A7X6HH36"/>
<dbReference type="SUPFAM" id="SSF56645">
    <property type="entry name" value="Acyl-CoA dehydrogenase NM domain-like"/>
    <property type="match status" value="1"/>
</dbReference>
<dbReference type="GO" id="GO:0050660">
    <property type="term" value="F:flavin adenine dinucleotide binding"/>
    <property type="evidence" value="ECO:0007669"/>
    <property type="project" value="InterPro"/>
</dbReference>
<sequence>MTVEITSETTAESLGQEYIARAKSIAPLIVSESEAIERERKVTRPVVDALKSTELFWMLVPSALGGGGIGVSHAVEVLEEISRADGSTGWAFMANSFGNAIAAGYLPAEGVEELFGGDEKAITCGFSGPVGTAVEVEGGIIATAPRLSFGSGSDHATHIGSGLRIVLADGSNKILENGQIDARFAYARREDLKFHGNWDVMGMVGTGSVDYELPEQFIPNKFVLSTFSTTPNRSEGVYSFGLLGISVAGHAGVALGIMKRALQEIARIALTKSRSGQGGTVAENPLFRHAFAIKEAEFQAARAYTLNALKEAADAFERDGELTPEHSARIQQVSTWVHNVADDVVNFCQLWGGSRAFRNPSALGRCTRDIAVAKGHLLIDQNTLIDTAPPLIERWAGDLDENS</sequence>
<dbReference type="PANTHER" id="PTHR43884:SF12">
    <property type="entry name" value="ISOVALERYL-COA DEHYDROGENASE, MITOCHONDRIAL-RELATED"/>
    <property type="match status" value="1"/>
</dbReference>
<feature type="domain" description="Acyl-CoA dehydrogenase C-terminal" evidence="3">
    <location>
        <begin position="249"/>
        <end position="380"/>
    </location>
</feature>
<dbReference type="Gene3D" id="2.40.110.10">
    <property type="entry name" value="Butyryl-CoA Dehydrogenase, subunit A, domain 2"/>
    <property type="match status" value="1"/>
</dbReference>
<evidence type="ECO:0000256" key="1">
    <source>
        <dbReference type="ARBA" id="ARBA00023002"/>
    </source>
</evidence>
<accession>A0A7X6HH36</accession>
<dbReference type="RefSeq" id="WP_168487761.1">
    <property type="nucleotide sequence ID" value="NZ_JAAZSQ010000017.1"/>
</dbReference>
<dbReference type="InterPro" id="IPR046373">
    <property type="entry name" value="Acyl-CoA_Oxase/DH_mid-dom_sf"/>
</dbReference>
<evidence type="ECO:0000259" key="2">
    <source>
        <dbReference type="Pfam" id="PF02771"/>
    </source>
</evidence>
<evidence type="ECO:0000313" key="5">
    <source>
        <dbReference type="Proteomes" id="UP000544090"/>
    </source>
</evidence>
<dbReference type="InterPro" id="IPR009100">
    <property type="entry name" value="AcylCoA_DH/oxidase_NM_dom_sf"/>
</dbReference>
<protein>
    <submittedName>
        <fullName evidence="4">Oxidoreductase</fullName>
    </submittedName>
</protein>